<keyword evidence="5" id="KW-1185">Reference proteome</keyword>
<comment type="subcellular location">
    <subcellularLocation>
        <location evidence="1">Cell surface</location>
    </subcellularLocation>
</comment>
<dbReference type="EMBL" id="JAOTPO010000001">
    <property type="protein sequence ID" value="MDE5412286.1"/>
    <property type="molecule type" value="Genomic_DNA"/>
</dbReference>
<keyword evidence="3" id="KW-1133">Transmembrane helix</keyword>
<dbReference type="PROSITE" id="PS00409">
    <property type="entry name" value="PROKAR_NTER_METHYL"/>
    <property type="match status" value="1"/>
</dbReference>
<name>A0ABT5VA00_9BACI</name>
<comment type="caution">
    <text evidence="4">The sequence shown here is derived from an EMBL/GenBank/DDBJ whole genome shotgun (WGS) entry which is preliminary data.</text>
</comment>
<dbReference type="InterPro" id="IPR012902">
    <property type="entry name" value="N_methyl_site"/>
</dbReference>
<keyword evidence="2" id="KW-0178">Competence</keyword>
<keyword evidence="3" id="KW-0812">Transmembrane</keyword>
<protein>
    <submittedName>
        <fullName evidence="4">Type II secretion system GspH family protein</fullName>
    </submittedName>
</protein>
<dbReference type="RefSeq" id="WP_275116899.1">
    <property type="nucleotide sequence ID" value="NZ_JAOTPO010000001.1"/>
</dbReference>
<accession>A0ABT5VA00</accession>
<feature type="transmembrane region" description="Helical" evidence="3">
    <location>
        <begin position="12"/>
        <end position="31"/>
    </location>
</feature>
<organism evidence="4 5">
    <name type="scientific">Alkalihalobacterium chitinilyticum</name>
    <dbReference type="NCBI Taxonomy" id="2980103"/>
    <lineage>
        <taxon>Bacteria</taxon>
        <taxon>Bacillati</taxon>
        <taxon>Bacillota</taxon>
        <taxon>Bacilli</taxon>
        <taxon>Bacillales</taxon>
        <taxon>Bacillaceae</taxon>
        <taxon>Alkalihalobacterium</taxon>
    </lineage>
</organism>
<proteinExistence type="predicted"/>
<evidence type="ECO:0000313" key="4">
    <source>
        <dbReference type="EMBL" id="MDE5412286.1"/>
    </source>
</evidence>
<evidence type="ECO:0000256" key="1">
    <source>
        <dbReference type="ARBA" id="ARBA00004241"/>
    </source>
</evidence>
<gene>
    <name evidence="4" type="ORF">N7Z68_02655</name>
</gene>
<keyword evidence="3" id="KW-0472">Membrane</keyword>
<evidence type="ECO:0000256" key="2">
    <source>
        <dbReference type="ARBA" id="ARBA00023287"/>
    </source>
</evidence>
<dbReference type="NCBIfam" id="TIGR02532">
    <property type="entry name" value="IV_pilin_GFxxxE"/>
    <property type="match status" value="1"/>
</dbReference>
<dbReference type="Pfam" id="PF07963">
    <property type="entry name" value="N_methyl"/>
    <property type="match status" value="1"/>
</dbReference>
<reference evidence="4" key="1">
    <citation type="submission" date="2024-05" db="EMBL/GenBank/DDBJ databases">
        <title>Alkalihalobacillus sp. strain MEB203 novel alkaliphilic bacterium from Lonar Lake, India.</title>
        <authorList>
            <person name="Joshi A."/>
            <person name="Thite S."/>
            <person name="Mengade P."/>
        </authorList>
    </citation>
    <scope>NUCLEOTIDE SEQUENCE</scope>
    <source>
        <strain evidence="4">MEB 203</strain>
    </source>
</reference>
<evidence type="ECO:0000256" key="3">
    <source>
        <dbReference type="SAM" id="Phobius"/>
    </source>
</evidence>
<dbReference type="Proteomes" id="UP001148125">
    <property type="component" value="Unassembled WGS sequence"/>
</dbReference>
<evidence type="ECO:0000313" key="5">
    <source>
        <dbReference type="Proteomes" id="UP001148125"/>
    </source>
</evidence>
<sequence length="109" mass="12788">MKRNKGFSLLEVIASIFIFTILSLSVFPAFIKVYNERITIRQENVANESINETLQRWLFENQLPDGVFEKDDILFQWSVTQVTERDIKVCLSWSSKNGRDYEKCGYAKK</sequence>